<evidence type="ECO:0000313" key="3">
    <source>
        <dbReference type="EMBL" id="CCD03661.1"/>
    </source>
</evidence>
<feature type="compositionally biased region" description="Basic and acidic residues" evidence="1">
    <location>
        <begin position="244"/>
        <end position="254"/>
    </location>
</feature>
<name>A0A9P1K174_9PROT</name>
<feature type="compositionally biased region" description="Low complexity" evidence="1">
    <location>
        <begin position="432"/>
        <end position="460"/>
    </location>
</feature>
<feature type="compositionally biased region" description="Basic and acidic residues" evidence="1">
    <location>
        <begin position="372"/>
        <end position="381"/>
    </location>
</feature>
<feature type="compositionally biased region" description="Basic residues" evidence="1">
    <location>
        <begin position="646"/>
        <end position="658"/>
    </location>
</feature>
<feature type="compositionally biased region" description="Basic residues" evidence="1">
    <location>
        <begin position="479"/>
        <end position="489"/>
    </location>
</feature>
<evidence type="ECO:0008006" key="5">
    <source>
        <dbReference type="Google" id="ProtNLM"/>
    </source>
</evidence>
<dbReference type="KEGG" id="abs:AZOBR_p470077"/>
<feature type="compositionally biased region" description="Basic residues" evidence="1">
    <location>
        <begin position="496"/>
        <end position="527"/>
    </location>
</feature>
<evidence type="ECO:0000313" key="4">
    <source>
        <dbReference type="Proteomes" id="UP000007319"/>
    </source>
</evidence>
<geneLocation type="plasmid" evidence="3 4">
    <name>AZOBR_p4</name>
</geneLocation>
<feature type="compositionally biased region" description="Basic residues" evidence="1">
    <location>
        <begin position="599"/>
        <end position="622"/>
    </location>
</feature>
<feature type="chain" id="PRO_5040316715" description="AMIN domain-containing protein" evidence="2">
    <location>
        <begin position="27"/>
        <end position="658"/>
    </location>
</feature>
<proteinExistence type="predicted"/>
<keyword evidence="3" id="KW-0614">Plasmid</keyword>
<dbReference type="EMBL" id="HE577331">
    <property type="protein sequence ID" value="CCD03661.1"/>
    <property type="molecule type" value="Genomic_DNA"/>
</dbReference>
<gene>
    <name evidence="3" type="ORF">AZOBR_p470077</name>
</gene>
<feature type="compositionally biased region" description="Pro residues" evidence="1">
    <location>
        <begin position="203"/>
        <end position="224"/>
    </location>
</feature>
<accession>A0A9P1K174</accession>
<feature type="compositionally biased region" description="Low complexity" evidence="1">
    <location>
        <begin position="587"/>
        <end position="598"/>
    </location>
</feature>
<feature type="compositionally biased region" description="Basic residues" evidence="1">
    <location>
        <begin position="329"/>
        <end position="356"/>
    </location>
</feature>
<feature type="compositionally biased region" description="Low complexity" evidence="1">
    <location>
        <begin position="314"/>
        <end position="328"/>
    </location>
</feature>
<feature type="region of interest" description="Disordered" evidence="1">
    <location>
        <begin position="155"/>
        <end position="174"/>
    </location>
</feature>
<feature type="compositionally biased region" description="Basic and acidic residues" evidence="1">
    <location>
        <begin position="411"/>
        <end position="421"/>
    </location>
</feature>
<keyword evidence="2" id="KW-0732">Signal</keyword>
<organism evidence="3 4">
    <name type="scientific">Azospirillum baldaniorum</name>
    <dbReference type="NCBI Taxonomy" id="1064539"/>
    <lineage>
        <taxon>Bacteria</taxon>
        <taxon>Pseudomonadati</taxon>
        <taxon>Pseudomonadota</taxon>
        <taxon>Alphaproteobacteria</taxon>
        <taxon>Rhodospirillales</taxon>
        <taxon>Azospirillaceae</taxon>
        <taxon>Azospirillum</taxon>
    </lineage>
</organism>
<feature type="region of interest" description="Disordered" evidence="1">
    <location>
        <begin position="203"/>
        <end position="658"/>
    </location>
</feature>
<sequence length="658" mass="69556">MHPCRTLSISLALLSVTTALTAPASAADSIPAPITVQTGDHADFSRLALVNAQGAPAVDVGSCGGRVAFSQAVPWPLEALNGTYSRRLTGFQTGEEGRSLTMDWPCGARVTVRRERRITFIDVADPPRPARKPGAPVPASEGVLLAEAPGASVFPMIAPPPTPEPVPAPTASAQAAPVSLAERLSPVASAQAQPIVQAQPVVQAPPPVQPQPVAKGPPPKPEPGPDGGRRAAVSHAAGRGPHPHRPDRPADPRLRPGRLGRRRLPRAQAASGTAHRREPGPCAGGRAARHGPLHAGPRPAGGGPRRAGRRGEPDAGAGPALRTAPAARRLPRAGRHRRSRRQPVRPRPAHPRRRRPPCLAQRHPGPQPLDRGQIEPAHRAEAAAVLPRRPARPPAHPARRIGGRGGGRPVAEPDRAGDDHAGRHRLHRRAARLLPRPSGGAAQRDGRGADPLQARLRPAQPLRPPRPGPLHRAAAGQRRFGRSRRHRGAGKPALRLARRRRRDGRIGRAGRRLHPRRADRRGARHLRPAGSPLRRDGARARGADHRAGASRRGDRPSGDDSGQRARRVVPPGALRPHGGADRRRCRNAAAPSRPAAGPRRLHAGGRASAPHRRRGHARRPARGGRAGTGPRAAGRRARVGGAGRAGPHRRPRAGRTGG</sequence>
<feature type="compositionally biased region" description="Basic residues" evidence="1">
    <location>
        <begin position="255"/>
        <end position="265"/>
    </location>
</feature>
<dbReference type="AlphaFoldDB" id="A0A9P1K174"/>
<feature type="compositionally biased region" description="Basic and acidic residues" evidence="1">
    <location>
        <begin position="533"/>
        <end position="563"/>
    </location>
</feature>
<feature type="signal peptide" evidence="2">
    <location>
        <begin position="1"/>
        <end position="26"/>
    </location>
</feature>
<keyword evidence="4" id="KW-1185">Reference proteome</keyword>
<dbReference type="Proteomes" id="UP000007319">
    <property type="component" value="Plasmid AZOBR_p4"/>
</dbReference>
<feature type="compositionally biased region" description="Basic residues" evidence="1">
    <location>
        <begin position="422"/>
        <end position="431"/>
    </location>
</feature>
<evidence type="ECO:0000256" key="1">
    <source>
        <dbReference type="SAM" id="MobiDB-lite"/>
    </source>
</evidence>
<reference evidence="3 4" key="1">
    <citation type="journal article" date="2011" name="PLoS Genet.">
        <title>Azospirillum genomes reveal transition of bacteria from aquatic to terrestrial environments.</title>
        <authorList>
            <person name="Wisniewski-Dye F."/>
            <person name="Borziak K."/>
            <person name="Khalsa-Moyers G."/>
            <person name="Alexandre G."/>
            <person name="Sukharnikov L.O."/>
            <person name="Wuichet K."/>
            <person name="Hurst G.B."/>
            <person name="McDonald W.H."/>
            <person name="Robertson J.S."/>
            <person name="Barbe V."/>
            <person name="Calteau A."/>
            <person name="Rouy Z."/>
            <person name="Mangenot S."/>
            <person name="Prigent-Combaret C."/>
            <person name="Normand P."/>
            <person name="Boyer M."/>
            <person name="Siguier P."/>
            <person name="Dessaux Y."/>
            <person name="Elmerich C."/>
            <person name="Condemine G."/>
            <person name="Krishnen G."/>
            <person name="Kennedy I."/>
            <person name="Paterson A.H."/>
            <person name="Gonzalez V."/>
            <person name="Mavingui P."/>
            <person name="Zhulin I.B."/>
        </authorList>
    </citation>
    <scope>NUCLEOTIDE SEQUENCE [LARGE SCALE GENOMIC DNA]</scope>
    <source>
        <strain evidence="3 4">Sp245</strain>
    </source>
</reference>
<evidence type="ECO:0000256" key="2">
    <source>
        <dbReference type="SAM" id="SignalP"/>
    </source>
</evidence>
<feature type="compositionally biased region" description="Pro residues" evidence="1">
    <location>
        <begin position="157"/>
        <end position="168"/>
    </location>
</feature>
<protein>
    <recommendedName>
        <fullName evidence="5">AMIN domain-containing protein</fullName>
    </recommendedName>
</protein>